<feature type="domain" description="Glycosyltransferase subfamily 4-like N-terminal" evidence="4">
    <location>
        <begin position="100"/>
        <end position="210"/>
    </location>
</feature>
<dbReference type="InterPro" id="IPR029044">
    <property type="entry name" value="Nucleotide-diphossugar_trans"/>
</dbReference>
<dbReference type="InterPro" id="IPR028098">
    <property type="entry name" value="Glyco_trans_4-like_N"/>
</dbReference>
<organism evidence="5 6">
    <name type="scientific">Desulfoluna spongiiphila</name>
    <dbReference type="NCBI Taxonomy" id="419481"/>
    <lineage>
        <taxon>Bacteria</taxon>
        <taxon>Pseudomonadati</taxon>
        <taxon>Thermodesulfobacteriota</taxon>
        <taxon>Desulfobacteria</taxon>
        <taxon>Desulfobacterales</taxon>
        <taxon>Desulfolunaceae</taxon>
        <taxon>Desulfoluna</taxon>
    </lineage>
</organism>
<dbReference type="PANTHER" id="PTHR45947">
    <property type="entry name" value="SULFOQUINOVOSYL TRANSFERASE SQD2"/>
    <property type="match status" value="1"/>
</dbReference>
<feature type="domain" description="Glycosyl transferase family 1" evidence="2">
    <location>
        <begin position="221"/>
        <end position="383"/>
    </location>
</feature>
<dbReference type="Pfam" id="PF00534">
    <property type="entry name" value="Glycos_transf_1"/>
    <property type="match status" value="1"/>
</dbReference>
<proteinExistence type="predicted"/>
<dbReference type="Gene3D" id="3.40.50.2000">
    <property type="entry name" value="Glycogen Phosphorylase B"/>
    <property type="match status" value="2"/>
</dbReference>
<dbReference type="Gene3D" id="3.90.550.10">
    <property type="entry name" value="Spore Coat Polysaccharide Biosynthesis Protein SpsA, Chain A"/>
    <property type="match status" value="1"/>
</dbReference>
<protein>
    <submittedName>
        <fullName evidence="5">Glycosyltransferase involved in cell wall bisynthesis</fullName>
    </submittedName>
</protein>
<name>A0A1G5ETG6_9BACT</name>
<dbReference type="AlphaFoldDB" id="A0A1G5ETG6"/>
<gene>
    <name evidence="5" type="ORF">SAMN05216233_106209</name>
</gene>
<evidence type="ECO:0000259" key="4">
    <source>
        <dbReference type="Pfam" id="PF13439"/>
    </source>
</evidence>
<dbReference type="EMBL" id="FMUX01000006">
    <property type="protein sequence ID" value="SCY30263.1"/>
    <property type="molecule type" value="Genomic_DNA"/>
</dbReference>
<accession>A0A1G5ETG6</accession>
<dbReference type="GO" id="GO:0016757">
    <property type="term" value="F:glycosyltransferase activity"/>
    <property type="evidence" value="ECO:0007669"/>
    <property type="project" value="InterPro"/>
</dbReference>
<dbReference type="RefSeq" id="WP_092210641.1">
    <property type="nucleotide sequence ID" value="NZ_FMUX01000006.1"/>
</dbReference>
<dbReference type="CDD" id="cd00761">
    <property type="entry name" value="Glyco_tranf_GTA_type"/>
    <property type="match status" value="1"/>
</dbReference>
<feature type="region of interest" description="Disordered" evidence="1">
    <location>
        <begin position="713"/>
        <end position="738"/>
    </location>
</feature>
<dbReference type="InterPro" id="IPR001296">
    <property type="entry name" value="Glyco_trans_1"/>
</dbReference>
<dbReference type="InterPro" id="IPR001173">
    <property type="entry name" value="Glyco_trans_2-like"/>
</dbReference>
<dbReference type="SUPFAM" id="SSF53756">
    <property type="entry name" value="UDP-Glycosyltransferase/glycogen phosphorylase"/>
    <property type="match status" value="1"/>
</dbReference>
<dbReference type="OrthoDB" id="267270at2"/>
<evidence type="ECO:0000256" key="1">
    <source>
        <dbReference type="SAM" id="MobiDB-lite"/>
    </source>
</evidence>
<dbReference type="Pfam" id="PF00535">
    <property type="entry name" value="Glycos_transf_2"/>
    <property type="match status" value="1"/>
</dbReference>
<dbReference type="Pfam" id="PF13439">
    <property type="entry name" value="Glyco_transf_4"/>
    <property type="match status" value="1"/>
</dbReference>
<keyword evidence="5" id="KW-0808">Transferase</keyword>
<reference evidence="5 6" key="1">
    <citation type="submission" date="2016-10" db="EMBL/GenBank/DDBJ databases">
        <authorList>
            <person name="de Groot N.N."/>
        </authorList>
    </citation>
    <scope>NUCLEOTIDE SEQUENCE [LARGE SCALE GENOMIC DNA]</scope>
    <source>
        <strain evidence="5 6">AA1</strain>
    </source>
</reference>
<dbReference type="PANTHER" id="PTHR45947:SF14">
    <property type="entry name" value="SLL1723 PROTEIN"/>
    <property type="match status" value="1"/>
</dbReference>
<dbReference type="STRING" id="419481.SAMN05216233_106209"/>
<dbReference type="Proteomes" id="UP000198870">
    <property type="component" value="Unassembled WGS sequence"/>
</dbReference>
<evidence type="ECO:0000259" key="2">
    <source>
        <dbReference type="Pfam" id="PF00534"/>
    </source>
</evidence>
<evidence type="ECO:0000313" key="6">
    <source>
        <dbReference type="Proteomes" id="UP000198870"/>
    </source>
</evidence>
<dbReference type="InterPro" id="IPR050194">
    <property type="entry name" value="Glycosyltransferase_grp1"/>
</dbReference>
<feature type="domain" description="Glycosyltransferase 2-like" evidence="3">
    <location>
        <begin position="428"/>
        <end position="545"/>
    </location>
</feature>
<keyword evidence="6" id="KW-1185">Reference proteome</keyword>
<evidence type="ECO:0000313" key="5">
    <source>
        <dbReference type="EMBL" id="SCY30263.1"/>
    </source>
</evidence>
<sequence>MKDKIAYLAPEIPALSATFVTGELLEMETQGFSVLPISVHRPTAPATGREAERLSRVTCYLYEQSWVSLIWSHLKRIATRPVRYIRSLNLLVRDLIRVGPFSRTAAGLCYRWARASHLADILDANRCEHLHTHFAHIPTDLAMYASAMGGVPFSFTAHANDLFERGWLLKEKVRRAAFAATISEFNLRYLISRGAPEASIHVMRCGVNPTLFEARPPKELATPPLLGSIGRMVEKKGFHQLIKACAILKRQGIAFHLEMAGHGPMKEALQQRVLDLGLSAEVTFKGPLAHAEVPGWLAGLDAFVLPCRRDDQGDMDGIPVVLMEAMASGVPVVSTAISGIPELIDEGTTGLLCEPDNEDDLAESLKLLLAHPDLRRSLSQNGRGKVEAEFHQGANTAALARLIRRASFPRPFPPQQKRPIGNPPRYIVVSPVRDEEAYLPATIESIAAQTIAPTEYILVDDGSTDNTPEIIREAAKEYPFIRYVKRSNRGERQVGPGVVEAFYDGYAAIASTAYDFICKMDGDLTVGSTYFETLFNKFHKDPYLGAASGKLFLELEDGRLVEERITDESVLGGVLCLSRSCFEAIGGFTRQVMWDGITFHRCRMEGYRTRSFNTPALQITDHRIMGSSHKSIYHGRLRWGWGQYFMGTHPLYILVAGLYRVIERPFVVGGLLIIAGYFQGWVTRTRQYSHPGFKASLRAWQLERLKMGKRLEVLPEPTGPVPQDGIDQRETADANPPS</sequence>
<dbReference type="CDD" id="cd03801">
    <property type="entry name" value="GT4_PimA-like"/>
    <property type="match status" value="1"/>
</dbReference>
<evidence type="ECO:0000259" key="3">
    <source>
        <dbReference type="Pfam" id="PF00535"/>
    </source>
</evidence>
<dbReference type="SUPFAM" id="SSF53448">
    <property type="entry name" value="Nucleotide-diphospho-sugar transferases"/>
    <property type="match status" value="1"/>
</dbReference>